<protein>
    <recommendedName>
        <fullName evidence="1">CHK kinase-like domain-containing protein</fullName>
    </recommendedName>
</protein>
<dbReference type="Pfam" id="PF02958">
    <property type="entry name" value="EcKL"/>
    <property type="match status" value="1"/>
</dbReference>
<comment type="caution">
    <text evidence="2">The sequence shown here is derived from an EMBL/GenBank/DDBJ whole genome shotgun (WGS) entry which is preliminary data.</text>
</comment>
<accession>A0ABP1NVG1</accession>
<evidence type="ECO:0000259" key="1">
    <source>
        <dbReference type="SMART" id="SM00587"/>
    </source>
</evidence>
<dbReference type="InterPro" id="IPR004119">
    <property type="entry name" value="EcKL"/>
</dbReference>
<dbReference type="Gene3D" id="3.90.1200.10">
    <property type="match status" value="1"/>
</dbReference>
<dbReference type="EMBL" id="CAXAJV020001293">
    <property type="protein sequence ID" value="CAL7944211.1"/>
    <property type="molecule type" value="Genomic_DNA"/>
</dbReference>
<dbReference type="PANTHER" id="PTHR11012">
    <property type="entry name" value="PROTEIN KINASE-LIKE DOMAIN-CONTAINING"/>
    <property type="match status" value="1"/>
</dbReference>
<evidence type="ECO:0000313" key="2">
    <source>
        <dbReference type="EMBL" id="CAL7944211.1"/>
    </source>
</evidence>
<evidence type="ECO:0000313" key="3">
    <source>
        <dbReference type="Proteomes" id="UP001642520"/>
    </source>
</evidence>
<gene>
    <name evidence="2" type="ORF">XYLVIOL_LOCUS6527</name>
</gene>
<reference evidence="2 3" key="1">
    <citation type="submission" date="2024-08" db="EMBL/GenBank/DDBJ databases">
        <authorList>
            <person name="Will J Nash"/>
            <person name="Angela Man"/>
            <person name="Seanna McTaggart"/>
            <person name="Kendall Baker"/>
            <person name="Tom Barker"/>
            <person name="Leah Catchpole"/>
            <person name="Alex Durrant"/>
            <person name="Karim Gharbi"/>
            <person name="Naomi Irish"/>
            <person name="Gemy Kaithakottil"/>
            <person name="Debby Ku"/>
            <person name="Aaliyah Providence"/>
            <person name="Felix Shaw"/>
            <person name="David Swarbreck"/>
            <person name="Chris Watkins"/>
            <person name="Ann M. McCartney"/>
            <person name="Giulio Formenti"/>
            <person name="Alice Mouton"/>
            <person name="Noel Vella"/>
            <person name="Bjorn M von Reumont"/>
            <person name="Adriana Vella"/>
            <person name="Wilfried Haerty"/>
        </authorList>
    </citation>
    <scope>NUCLEOTIDE SEQUENCE [LARGE SCALE GENOMIC DNA]</scope>
</reference>
<sequence>MASIGKDYSKLKEVSDCFTEETLKNILNTVHNGKEINVLSWNFGEANAKGDNYLSTVNKIKVTGTIDGRQVEVNIVVKSLPKNVGRRKTYRSSEFFQNEIAFYTKVIPKFEKFLKEKNQIKVLCIPRHLASVMDGENDYIALEDVTVLGYEPIARQSCLDYDQCMMILKAIARFHAISFAYKDQQKEEFIEIAESLHETYFSAEHWNWYKRFNERLVDIAKNALTVEYPFSKAEKKFNAYKASDLFRKASELCDRKYKPTSVIVQGDSWIPNFMARKTEENEALILDFQLARCASPVLDLSTFIYSCIDKTIWNDKFDTLLKFYHTELCSTINLLGSNPENLYPWNTFMNEINEQFIYGLIFSLEVIPMSLLDGNDVFDLDLIKDDNAVDIADVWTLANIKSESGRIKLASIIIHAVQKGFL</sequence>
<dbReference type="SUPFAM" id="SSF56112">
    <property type="entry name" value="Protein kinase-like (PK-like)"/>
    <property type="match status" value="1"/>
</dbReference>
<organism evidence="2 3">
    <name type="scientific">Xylocopa violacea</name>
    <name type="common">Violet carpenter bee</name>
    <name type="synonym">Apis violacea</name>
    <dbReference type="NCBI Taxonomy" id="135666"/>
    <lineage>
        <taxon>Eukaryota</taxon>
        <taxon>Metazoa</taxon>
        <taxon>Ecdysozoa</taxon>
        <taxon>Arthropoda</taxon>
        <taxon>Hexapoda</taxon>
        <taxon>Insecta</taxon>
        <taxon>Pterygota</taxon>
        <taxon>Neoptera</taxon>
        <taxon>Endopterygota</taxon>
        <taxon>Hymenoptera</taxon>
        <taxon>Apocrita</taxon>
        <taxon>Aculeata</taxon>
        <taxon>Apoidea</taxon>
        <taxon>Anthophila</taxon>
        <taxon>Apidae</taxon>
        <taxon>Xylocopa</taxon>
        <taxon>Xylocopa</taxon>
    </lineage>
</organism>
<keyword evidence="3" id="KW-1185">Reference proteome</keyword>
<proteinExistence type="predicted"/>
<feature type="domain" description="CHK kinase-like" evidence="1">
    <location>
        <begin position="140"/>
        <end position="334"/>
    </location>
</feature>
<dbReference type="InterPro" id="IPR011009">
    <property type="entry name" value="Kinase-like_dom_sf"/>
</dbReference>
<dbReference type="Proteomes" id="UP001642520">
    <property type="component" value="Unassembled WGS sequence"/>
</dbReference>
<dbReference type="InterPro" id="IPR015897">
    <property type="entry name" value="CHK_kinase-like"/>
</dbReference>
<dbReference type="SMART" id="SM00587">
    <property type="entry name" value="CHK"/>
    <property type="match status" value="1"/>
</dbReference>
<dbReference type="PANTHER" id="PTHR11012:SF57">
    <property type="entry name" value="LD10016P"/>
    <property type="match status" value="1"/>
</dbReference>
<name>A0ABP1NVG1_XYLVO</name>